<dbReference type="GO" id="GO:0032259">
    <property type="term" value="P:methylation"/>
    <property type="evidence" value="ECO:0007669"/>
    <property type="project" value="UniProtKB-KW"/>
</dbReference>
<keyword evidence="4 9" id="KW-0808">Transferase</keyword>
<evidence type="ECO:0000313" key="9">
    <source>
        <dbReference type="EMBL" id="KHN79878.1"/>
    </source>
</evidence>
<feature type="compositionally biased region" description="Polar residues" evidence="6">
    <location>
        <begin position="13"/>
        <end position="28"/>
    </location>
</feature>
<dbReference type="InterPro" id="IPR007728">
    <property type="entry name" value="Pre-SET_dom"/>
</dbReference>
<comment type="subcellular location">
    <subcellularLocation>
        <location evidence="1">Chromosome</location>
    </subcellularLocation>
</comment>
<evidence type="ECO:0000259" key="8">
    <source>
        <dbReference type="PROSITE" id="PS50867"/>
    </source>
</evidence>
<dbReference type="GO" id="GO:0008270">
    <property type="term" value="F:zinc ion binding"/>
    <property type="evidence" value="ECO:0007669"/>
    <property type="project" value="InterPro"/>
</dbReference>
<dbReference type="PANTHER" id="PTHR46223">
    <property type="entry name" value="HISTONE-LYSINE N-METHYLTRANSFERASE SUV39H"/>
    <property type="match status" value="1"/>
</dbReference>
<dbReference type="InterPro" id="IPR016197">
    <property type="entry name" value="Chromo-like_dom_sf"/>
</dbReference>
<comment type="caution">
    <text evidence="9">The sequence shown here is derived from an EMBL/GenBank/DDBJ whole genome shotgun (WGS) entry which is preliminary data.</text>
</comment>
<dbReference type="GO" id="GO:0005634">
    <property type="term" value="C:nucleus"/>
    <property type="evidence" value="ECO:0007669"/>
    <property type="project" value="InterPro"/>
</dbReference>
<feature type="compositionally biased region" description="Basic and acidic residues" evidence="6">
    <location>
        <begin position="435"/>
        <end position="477"/>
    </location>
</feature>
<name>A0A0B2VEA9_TOXCA</name>
<dbReference type="InterPro" id="IPR023780">
    <property type="entry name" value="Chromo_domain"/>
</dbReference>
<protein>
    <submittedName>
        <fullName evidence="9">Histone-lysine N-methyltransferase SUV39H2</fullName>
    </submittedName>
</protein>
<dbReference type="AlphaFoldDB" id="A0A0B2VEA9"/>
<accession>A0A0B2VEA9</accession>
<evidence type="ECO:0000259" key="7">
    <source>
        <dbReference type="PROSITE" id="PS50013"/>
    </source>
</evidence>
<dbReference type="GO" id="GO:0005694">
    <property type="term" value="C:chromosome"/>
    <property type="evidence" value="ECO:0007669"/>
    <property type="project" value="UniProtKB-SubCell"/>
</dbReference>
<feature type="region of interest" description="Disordered" evidence="6">
    <location>
        <begin position="400"/>
        <end position="516"/>
    </location>
</feature>
<evidence type="ECO:0000256" key="2">
    <source>
        <dbReference type="ARBA" id="ARBA00022454"/>
    </source>
</evidence>
<dbReference type="InterPro" id="IPR046341">
    <property type="entry name" value="SET_dom_sf"/>
</dbReference>
<dbReference type="EMBL" id="JPKZ01001811">
    <property type="protein sequence ID" value="KHN79878.1"/>
    <property type="molecule type" value="Genomic_DNA"/>
</dbReference>
<feature type="compositionally biased region" description="Low complexity" evidence="6">
    <location>
        <begin position="400"/>
        <end position="418"/>
    </location>
</feature>
<dbReference type="OrthoDB" id="5846691at2759"/>
<dbReference type="InterPro" id="IPR000953">
    <property type="entry name" value="Chromo/chromo_shadow_dom"/>
</dbReference>
<reference evidence="9 10" key="1">
    <citation type="submission" date="2014-11" db="EMBL/GenBank/DDBJ databases">
        <title>Genetic blueprint of the zoonotic pathogen Toxocara canis.</title>
        <authorList>
            <person name="Zhu X.-Q."/>
            <person name="Korhonen P.K."/>
            <person name="Cai H."/>
            <person name="Young N.D."/>
            <person name="Nejsum P."/>
            <person name="von Samson-Himmelstjerna G."/>
            <person name="Boag P.R."/>
            <person name="Tan P."/>
            <person name="Li Q."/>
            <person name="Min J."/>
            <person name="Yang Y."/>
            <person name="Wang X."/>
            <person name="Fang X."/>
            <person name="Hall R.S."/>
            <person name="Hofmann A."/>
            <person name="Sternberg P.W."/>
            <person name="Jex A.R."/>
            <person name="Gasser R.B."/>
        </authorList>
    </citation>
    <scope>NUCLEOTIDE SEQUENCE [LARGE SCALE GENOMIC DNA]</scope>
    <source>
        <strain evidence="9">PN_DK_2014</strain>
    </source>
</reference>
<dbReference type="Gene3D" id="2.170.270.10">
    <property type="entry name" value="SET domain"/>
    <property type="match status" value="1"/>
</dbReference>
<feature type="compositionally biased region" description="Low complexity" evidence="6">
    <location>
        <begin position="478"/>
        <end position="487"/>
    </location>
</feature>
<keyword evidence="3 9" id="KW-0489">Methyltransferase</keyword>
<evidence type="ECO:0000256" key="5">
    <source>
        <dbReference type="ARBA" id="ARBA00022691"/>
    </source>
</evidence>
<proteinExistence type="predicted"/>
<gene>
    <name evidence="9" type="primary">SUV39H2</name>
    <name evidence="9" type="ORF">Tcan_02638</name>
</gene>
<dbReference type="PROSITE" id="PS50013">
    <property type="entry name" value="CHROMO_2"/>
    <property type="match status" value="1"/>
</dbReference>
<dbReference type="GO" id="GO:0042054">
    <property type="term" value="F:histone methyltransferase activity"/>
    <property type="evidence" value="ECO:0007669"/>
    <property type="project" value="InterPro"/>
</dbReference>
<dbReference type="InterPro" id="IPR050973">
    <property type="entry name" value="H3K9_Histone-Lys_N-MTase"/>
</dbReference>
<dbReference type="SMART" id="SM00468">
    <property type="entry name" value="PreSET"/>
    <property type="match status" value="1"/>
</dbReference>
<keyword evidence="2" id="KW-0158">Chromosome</keyword>
<feature type="compositionally biased region" description="Basic and acidic residues" evidence="6">
    <location>
        <begin position="316"/>
        <end position="326"/>
    </location>
</feature>
<organism evidence="9 10">
    <name type="scientific">Toxocara canis</name>
    <name type="common">Canine roundworm</name>
    <dbReference type="NCBI Taxonomy" id="6265"/>
    <lineage>
        <taxon>Eukaryota</taxon>
        <taxon>Metazoa</taxon>
        <taxon>Ecdysozoa</taxon>
        <taxon>Nematoda</taxon>
        <taxon>Chromadorea</taxon>
        <taxon>Rhabditida</taxon>
        <taxon>Spirurina</taxon>
        <taxon>Ascaridomorpha</taxon>
        <taxon>Ascaridoidea</taxon>
        <taxon>Toxocaridae</taxon>
        <taxon>Toxocara</taxon>
    </lineage>
</organism>
<evidence type="ECO:0000256" key="4">
    <source>
        <dbReference type="ARBA" id="ARBA00022679"/>
    </source>
</evidence>
<feature type="domain" description="Pre-SET" evidence="8">
    <location>
        <begin position="212"/>
        <end position="280"/>
    </location>
</feature>
<dbReference type="Pfam" id="PF00385">
    <property type="entry name" value="Chromo"/>
    <property type="match status" value="1"/>
</dbReference>
<dbReference type="Pfam" id="PF05033">
    <property type="entry name" value="Pre-SET"/>
    <property type="match status" value="1"/>
</dbReference>
<evidence type="ECO:0000256" key="3">
    <source>
        <dbReference type="ARBA" id="ARBA00022603"/>
    </source>
</evidence>
<dbReference type="CDD" id="cd00024">
    <property type="entry name" value="CD_CSD"/>
    <property type="match status" value="1"/>
</dbReference>
<dbReference type="PANTHER" id="PTHR46223:SF3">
    <property type="entry name" value="HISTONE-LYSINE N-METHYLTRANSFERASE SET-23"/>
    <property type="match status" value="1"/>
</dbReference>
<dbReference type="SUPFAM" id="SSF82199">
    <property type="entry name" value="SET domain"/>
    <property type="match status" value="1"/>
</dbReference>
<dbReference type="PROSITE" id="PS50867">
    <property type="entry name" value="PRE_SET"/>
    <property type="match status" value="1"/>
</dbReference>
<feature type="region of interest" description="Disordered" evidence="6">
    <location>
        <begin position="305"/>
        <end position="326"/>
    </location>
</feature>
<evidence type="ECO:0000313" key="10">
    <source>
        <dbReference type="Proteomes" id="UP000031036"/>
    </source>
</evidence>
<feature type="region of interest" description="Disordered" evidence="6">
    <location>
        <begin position="13"/>
        <end position="35"/>
    </location>
</feature>
<dbReference type="SUPFAM" id="SSF54160">
    <property type="entry name" value="Chromo domain-like"/>
    <property type="match status" value="1"/>
</dbReference>
<feature type="domain" description="Chromo" evidence="7">
    <location>
        <begin position="72"/>
        <end position="138"/>
    </location>
</feature>
<dbReference type="Proteomes" id="UP000031036">
    <property type="component" value="Unassembled WGS sequence"/>
</dbReference>
<keyword evidence="5" id="KW-0949">S-adenosyl-L-methionine</keyword>
<dbReference type="SMART" id="SM00298">
    <property type="entry name" value="CHROMO"/>
    <property type="match status" value="1"/>
</dbReference>
<evidence type="ECO:0000256" key="1">
    <source>
        <dbReference type="ARBA" id="ARBA00004286"/>
    </source>
</evidence>
<sequence>MELKCNQQFVVSSSPPASLDVRNNSKMDVSNGEARLNGLKSCEDVAEDKEAVNESDAEEEPDPLFGFDRGMYEVESIIAKRKRKESGFLGTRLNEYYIKWVGWPYRTCTWQLASDFGEVDEVKAEFNARERALKVVMEQPDHRFWSSRIRQLHSLTRWESSINAILRNESRQILYIYNDVDEERARHDFTYIISNKYHPEVEGYVRRALWSSACICGGACGSGSSCCPAKEGYHFFYTKSRRIRSTFYADEKSAKPGILVECNDECKCGYSCPTKLVQKGRRYKVAIVRREELTLNYFGGRDYEESGDADTTNESSKGRECLSQKERPDILRTAPRHLLKEYQNFDQFDSGAGIYGSEKRDFSIARDYYMMGRPILDDQCNSHNFHLLYGGAKKQSITTTAPSAGTGTATGNAADAAAKPSQPSVPKAAEQQNQPKKDEPGGTSTDKKNEEKIPDDLKSKSKSGKANDDHEKSKAAEAKGNAAAPAAGDEDEGGYESCPDMTPEQLAKIANEPAPK</sequence>
<dbReference type="STRING" id="6265.A0A0B2VEA9"/>
<evidence type="ECO:0000256" key="6">
    <source>
        <dbReference type="SAM" id="MobiDB-lite"/>
    </source>
</evidence>
<dbReference type="Gene3D" id="2.40.50.40">
    <property type="match status" value="1"/>
</dbReference>
<keyword evidence="10" id="KW-1185">Reference proteome</keyword>